<accession>A0ABN9Y7Z8</accession>
<organism evidence="2 3">
    <name type="scientific">Prorocentrum cordatum</name>
    <dbReference type="NCBI Taxonomy" id="2364126"/>
    <lineage>
        <taxon>Eukaryota</taxon>
        <taxon>Sar</taxon>
        <taxon>Alveolata</taxon>
        <taxon>Dinophyceae</taxon>
        <taxon>Prorocentrales</taxon>
        <taxon>Prorocentraceae</taxon>
        <taxon>Prorocentrum</taxon>
    </lineage>
</organism>
<dbReference type="EMBL" id="CAUYUJ010021849">
    <property type="protein sequence ID" value="CAK0907407.1"/>
    <property type="molecule type" value="Genomic_DNA"/>
</dbReference>
<evidence type="ECO:0000256" key="1">
    <source>
        <dbReference type="SAM" id="MobiDB-lite"/>
    </source>
</evidence>
<dbReference type="Proteomes" id="UP001189429">
    <property type="component" value="Unassembled WGS sequence"/>
</dbReference>
<gene>
    <name evidence="2" type="ORF">PCOR1329_LOCUS82424</name>
</gene>
<evidence type="ECO:0000313" key="2">
    <source>
        <dbReference type="EMBL" id="CAK0907407.1"/>
    </source>
</evidence>
<comment type="caution">
    <text evidence="2">The sequence shown here is derived from an EMBL/GenBank/DDBJ whole genome shotgun (WGS) entry which is preliminary data.</text>
</comment>
<sequence length="369" mass="38493">MNDAIGTPSRAATQTAVDASVAKGASLAEGGVGSAVLSEGMGCGNWHSASLEAETVESAGACVEKCRQTPGCVSVNYQVRPANGIDGIDVGSCYLLNEPCIEGPNEYWDAYALPENDRMVSRMGSHVSRQIGCSNLGEITRGDETMEWSSYECSLKCEKDGACVGIVTGSSVPECGDGNSERRCQLLYGECSESLDGNFTCVDIFYKTPWTLSMDTGASYSTSASMRPRFGSGASAGALSADSGVSSSTSSTTTSSTSSRPRSVSGAPDLAYDPTSELLGELFAISADAAEGSEEFSVDMPECFLVRDVIELLGAHPASDLEQQYTIVSIVGTTITIAPALTHDFTAGTSVLRIKHPFPSNTCGEWAVG</sequence>
<evidence type="ECO:0000313" key="3">
    <source>
        <dbReference type="Proteomes" id="UP001189429"/>
    </source>
</evidence>
<feature type="compositionally biased region" description="Low complexity" evidence="1">
    <location>
        <begin position="240"/>
        <end position="267"/>
    </location>
</feature>
<evidence type="ECO:0008006" key="4">
    <source>
        <dbReference type="Google" id="ProtNLM"/>
    </source>
</evidence>
<proteinExistence type="predicted"/>
<protein>
    <recommendedName>
        <fullName evidence="4">Apple domain-containing protein</fullName>
    </recommendedName>
</protein>
<reference evidence="2" key="1">
    <citation type="submission" date="2023-10" db="EMBL/GenBank/DDBJ databases">
        <authorList>
            <person name="Chen Y."/>
            <person name="Shah S."/>
            <person name="Dougan E. K."/>
            <person name="Thang M."/>
            <person name="Chan C."/>
        </authorList>
    </citation>
    <scope>NUCLEOTIDE SEQUENCE [LARGE SCALE GENOMIC DNA]</scope>
</reference>
<feature type="region of interest" description="Disordered" evidence="1">
    <location>
        <begin position="240"/>
        <end position="270"/>
    </location>
</feature>
<keyword evidence="3" id="KW-1185">Reference proteome</keyword>
<name>A0ABN9Y7Z8_9DINO</name>